<dbReference type="AlphaFoldDB" id="A0A9P0C081"/>
<keyword evidence="1" id="KW-0472">Membrane</keyword>
<reference evidence="2" key="1">
    <citation type="submission" date="2021-12" db="EMBL/GenBank/DDBJ databases">
        <authorList>
            <person name="King R."/>
        </authorList>
    </citation>
    <scope>NUCLEOTIDE SEQUENCE</scope>
</reference>
<organism evidence="2 3">
    <name type="scientific">Chrysodeixis includens</name>
    <name type="common">Soybean looper</name>
    <name type="synonym">Pseudoplusia includens</name>
    <dbReference type="NCBI Taxonomy" id="689277"/>
    <lineage>
        <taxon>Eukaryota</taxon>
        <taxon>Metazoa</taxon>
        <taxon>Ecdysozoa</taxon>
        <taxon>Arthropoda</taxon>
        <taxon>Hexapoda</taxon>
        <taxon>Insecta</taxon>
        <taxon>Pterygota</taxon>
        <taxon>Neoptera</taxon>
        <taxon>Endopterygota</taxon>
        <taxon>Lepidoptera</taxon>
        <taxon>Glossata</taxon>
        <taxon>Ditrysia</taxon>
        <taxon>Noctuoidea</taxon>
        <taxon>Noctuidae</taxon>
        <taxon>Plusiinae</taxon>
        <taxon>Chrysodeixis</taxon>
    </lineage>
</organism>
<dbReference type="Proteomes" id="UP001154114">
    <property type="component" value="Chromosome 7"/>
</dbReference>
<proteinExistence type="predicted"/>
<keyword evidence="3" id="KW-1185">Reference proteome</keyword>
<evidence type="ECO:0000313" key="3">
    <source>
        <dbReference type="Proteomes" id="UP001154114"/>
    </source>
</evidence>
<name>A0A9P0C081_CHRIL</name>
<sequence>MGFEFEHCCFCIDLRIGCLVIGYINLFADLALILMSGMGLAAAGHVGRIYGGQAAAMGTIMMAILAVTMLVCILFLIFTIVLLVGLHQHKRGHVKAYLIYTLIFVILYTIMFFTGFAIATYSPWSIARDVISIVLTIYFLLVIRSYYLQMDDPNLRPAIYNTA</sequence>
<feature type="transmembrane region" description="Helical" evidence="1">
    <location>
        <begin position="97"/>
        <end position="118"/>
    </location>
</feature>
<dbReference type="PANTHER" id="PTHR36694">
    <property type="entry name" value="PASIFLORA 1, ISOFORM A-RELATED"/>
    <property type="match status" value="1"/>
</dbReference>
<feature type="transmembrane region" description="Helical" evidence="1">
    <location>
        <begin position="20"/>
        <end position="43"/>
    </location>
</feature>
<keyword evidence="1" id="KW-1133">Transmembrane helix</keyword>
<accession>A0A9P0C081</accession>
<dbReference type="PANTHER" id="PTHR36694:SF11">
    <property type="entry name" value="LP21121P-RELATED"/>
    <property type="match status" value="1"/>
</dbReference>
<evidence type="ECO:0000313" key="2">
    <source>
        <dbReference type="EMBL" id="CAH0625264.1"/>
    </source>
</evidence>
<gene>
    <name evidence="2" type="ORF">CINC_LOCUS11896</name>
</gene>
<dbReference type="OrthoDB" id="2354286at2759"/>
<dbReference type="EMBL" id="LR824010">
    <property type="protein sequence ID" value="CAH0625264.1"/>
    <property type="molecule type" value="Genomic_DNA"/>
</dbReference>
<feature type="transmembrane region" description="Helical" evidence="1">
    <location>
        <begin position="130"/>
        <end position="147"/>
    </location>
</feature>
<evidence type="ECO:0000256" key="1">
    <source>
        <dbReference type="SAM" id="Phobius"/>
    </source>
</evidence>
<keyword evidence="1" id="KW-0812">Transmembrane</keyword>
<feature type="transmembrane region" description="Helical" evidence="1">
    <location>
        <begin position="55"/>
        <end position="85"/>
    </location>
</feature>
<protein>
    <submittedName>
        <fullName evidence="2">Uncharacterized protein</fullName>
    </submittedName>
</protein>